<dbReference type="Pfam" id="PF13472">
    <property type="entry name" value="Lipase_GDSL_2"/>
    <property type="match status" value="1"/>
</dbReference>
<dbReference type="EMBL" id="MZ826350">
    <property type="protein sequence ID" value="UAV89655.1"/>
    <property type="molecule type" value="Genomic_DNA"/>
</dbReference>
<dbReference type="RefSeq" id="YP_010766606.1">
    <property type="nucleotide sequence ID" value="NC_073680.1"/>
</dbReference>
<keyword evidence="3" id="KW-1185">Reference proteome</keyword>
<dbReference type="GeneID" id="80266303"/>
<evidence type="ECO:0000259" key="1">
    <source>
        <dbReference type="Pfam" id="PF13472"/>
    </source>
</evidence>
<dbReference type="InterPro" id="IPR036514">
    <property type="entry name" value="SGNH_hydro_sf"/>
</dbReference>
<gene>
    <name evidence="2" type="primary">73</name>
    <name evidence="2" type="ORF">M51_73</name>
</gene>
<accession>A0AAE8XGJ0</accession>
<proteinExistence type="predicted"/>
<dbReference type="PANTHER" id="PTHR30383">
    <property type="entry name" value="THIOESTERASE 1/PROTEASE 1/LYSOPHOSPHOLIPASE L1"/>
    <property type="match status" value="1"/>
</dbReference>
<dbReference type="Proteomes" id="UP000828412">
    <property type="component" value="Segment"/>
</dbReference>
<name>A0AAE8XGJ0_9CAUD</name>
<feature type="domain" description="SGNH hydrolase-type esterase" evidence="1">
    <location>
        <begin position="41"/>
        <end position="211"/>
    </location>
</feature>
<evidence type="ECO:0000313" key="3">
    <source>
        <dbReference type="Proteomes" id="UP000828412"/>
    </source>
</evidence>
<reference evidence="2 3" key="1">
    <citation type="submission" date="2021-08" db="EMBL/GenBank/DDBJ databases">
        <authorList>
            <person name="DeCurzio J.M.K."/>
            <person name="Krukonis G.P."/>
            <person name="Delesalle V.A."/>
        </authorList>
    </citation>
    <scope>NUCLEOTIDE SEQUENCE [LARGE SCALE GENOMIC DNA]</scope>
</reference>
<dbReference type="InterPro" id="IPR051532">
    <property type="entry name" value="Ester_Hydrolysis_Enzymes"/>
</dbReference>
<evidence type="ECO:0000313" key="2">
    <source>
        <dbReference type="EMBL" id="UAV89655.1"/>
    </source>
</evidence>
<dbReference type="Gene3D" id="3.40.50.1110">
    <property type="entry name" value="SGNH hydrolase"/>
    <property type="match status" value="1"/>
</dbReference>
<sequence>MSLTPNDLLSTFSAIGLEGLITNGLLSPAGVKPLNRKIAIYGDSRTANCSSGTAPNIFTENYGYASWLGQYSDGRIYFDPAYNFGVGGNTSAQWAARVNDVIASDADVVVCLISTNDRTADFTLAQTQQNIEYTVNKLKAAKKIVVFIAETPRGGANALTPARQLVHDQTRAWIKSYLPKLGVRVVDVYDQLLDTAANTVDGLHPNPVGARVIGEALARQIQDLFDSPAMLPRFSSVFDASTNRFGQLNANALLTGTGGTLVGSANTNGVVADSYSVSGSSWAGMTVTASKEVGTYGERQVLKFSGTPTASGSLYTFEQIVPIASAKAAASIKGVAHISFEMTGCLGVSLDLRVVDGATSNVKCCDRYQDGFPMSSVRVSGVQETPAATITATATEVKVRVSVYGSQNLPMSGTIKISQLAAIAA</sequence>
<protein>
    <submittedName>
        <fullName evidence="2">GDSL-like lipase/acylhydrolase</fullName>
    </submittedName>
</protein>
<dbReference type="KEGG" id="vg:80266303"/>
<organism evidence="2 3">
    <name type="scientific">Pseudomonas phage M5.1</name>
    <dbReference type="NCBI Taxonomy" id="2873460"/>
    <lineage>
        <taxon>Viruses</taxon>
        <taxon>Duplodnaviria</taxon>
        <taxon>Heunggongvirae</taxon>
        <taxon>Uroviricota</taxon>
        <taxon>Caudoviricetes</taxon>
        <taxon>Vandenendeviridae</taxon>
        <taxon>Gorskivirinae</taxon>
        <taxon>Kremarvirus</taxon>
        <taxon>Kremarvirus M51</taxon>
    </lineage>
</organism>
<dbReference type="InterPro" id="IPR013830">
    <property type="entry name" value="SGNH_hydro"/>
</dbReference>
<dbReference type="SUPFAM" id="SSF52266">
    <property type="entry name" value="SGNH hydrolase"/>
    <property type="match status" value="1"/>
</dbReference>